<keyword evidence="8" id="KW-1185">Reference proteome</keyword>
<dbReference type="PANTHER" id="PTHR12483:SF115">
    <property type="entry name" value="COPPER TRANSPORT PROTEIN"/>
    <property type="match status" value="1"/>
</dbReference>
<dbReference type="Proteomes" id="UP000800235">
    <property type="component" value="Unassembled WGS sequence"/>
</dbReference>
<comment type="subcellular location">
    <subcellularLocation>
        <location evidence="4">Membrane</location>
        <topology evidence="4">Multi-pass membrane protein</topology>
    </subcellularLocation>
</comment>
<keyword evidence="6" id="KW-0732">Signal</keyword>
<protein>
    <recommendedName>
        <fullName evidence="4">Copper transport protein</fullName>
    </recommendedName>
</protein>
<comment type="caution">
    <text evidence="7">The sequence shown here is derived from an EMBL/GenBank/DDBJ whole genome shotgun (WGS) entry which is preliminary data.</text>
</comment>
<feature type="transmembrane region" description="Helical" evidence="4">
    <location>
        <begin position="129"/>
        <end position="148"/>
    </location>
</feature>
<dbReference type="InterPro" id="IPR007274">
    <property type="entry name" value="Cop_transporter"/>
</dbReference>
<keyword evidence="1 4" id="KW-0812">Transmembrane</keyword>
<evidence type="ECO:0000313" key="7">
    <source>
        <dbReference type="EMBL" id="KAF2423649.1"/>
    </source>
</evidence>
<dbReference type="EMBL" id="MU007079">
    <property type="protein sequence ID" value="KAF2423649.1"/>
    <property type="molecule type" value="Genomic_DNA"/>
</dbReference>
<feature type="region of interest" description="Disordered" evidence="5">
    <location>
        <begin position="168"/>
        <end position="197"/>
    </location>
</feature>
<gene>
    <name evidence="7" type="ORF">EJ08DRAFT_442161</name>
</gene>
<keyword evidence="4" id="KW-0187">Copper transport</keyword>
<keyword evidence="4" id="KW-0186">Copper</keyword>
<keyword evidence="4" id="KW-0406">Ion transport</keyword>
<dbReference type="GO" id="GO:0005375">
    <property type="term" value="F:copper ion transmembrane transporter activity"/>
    <property type="evidence" value="ECO:0007669"/>
    <property type="project" value="UniProtKB-UniRule"/>
</dbReference>
<evidence type="ECO:0000313" key="8">
    <source>
        <dbReference type="Proteomes" id="UP000800235"/>
    </source>
</evidence>
<feature type="compositionally biased region" description="Basic and acidic residues" evidence="5">
    <location>
        <begin position="173"/>
        <end position="187"/>
    </location>
</feature>
<feature type="transmembrane region" description="Helical" evidence="4">
    <location>
        <begin position="29"/>
        <end position="49"/>
    </location>
</feature>
<feature type="signal peptide" evidence="6">
    <location>
        <begin position="1"/>
        <end position="18"/>
    </location>
</feature>
<keyword evidence="4" id="KW-0813">Transport</keyword>
<dbReference type="Pfam" id="PF04145">
    <property type="entry name" value="Ctr"/>
    <property type="match status" value="1"/>
</dbReference>
<dbReference type="GO" id="GO:0016020">
    <property type="term" value="C:membrane"/>
    <property type="evidence" value="ECO:0007669"/>
    <property type="project" value="UniProtKB-SubCell"/>
</dbReference>
<feature type="chain" id="PRO_5040230854" description="Copper transport protein" evidence="6">
    <location>
        <begin position="19"/>
        <end position="286"/>
    </location>
</feature>
<comment type="similarity">
    <text evidence="4">Belongs to the copper transporter (Ctr) (TC 1.A.56) family. SLC31A subfamily.</text>
</comment>
<dbReference type="AlphaFoldDB" id="A0A9P4NJB2"/>
<reference evidence="7" key="1">
    <citation type="journal article" date="2020" name="Stud. Mycol.">
        <title>101 Dothideomycetes genomes: a test case for predicting lifestyles and emergence of pathogens.</title>
        <authorList>
            <person name="Haridas S."/>
            <person name="Albert R."/>
            <person name="Binder M."/>
            <person name="Bloem J."/>
            <person name="Labutti K."/>
            <person name="Salamov A."/>
            <person name="Andreopoulos B."/>
            <person name="Baker S."/>
            <person name="Barry K."/>
            <person name="Bills G."/>
            <person name="Bluhm B."/>
            <person name="Cannon C."/>
            <person name="Castanera R."/>
            <person name="Culley D."/>
            <person name="Daum C."/>
            <person name="Ezra D."/>
            <person name="Gonzalez J."/>
            <person name="Henrissat B."/>
            <person name="Kuo A."/>
            <person name="Liang C."/>
            <person name="Lipzen A."/>
            <person name="Lutzoni F."/>
            <person name="Magnuson J."/>
            <person name="Mondo S."/>
            <person name="Nolan M."/>
            <person name="Ohm R."/>
            <person name="Pangilinan J."/>
            <person name="Park H.-J."/>
            <person name="Ramirez L."/>
            <person name="Alfaro M."/>
            <person name="Sun H."/>
            <person name="Tritt A."/>
            <person name="Yoshinaga Y."/>
            <person name="Zwiers L.-H."/>
            <person name="Turgeon B."/>
            <person name="Goodwin S."/>
            <person name="Spatafora J."/>
            <person name="Crous P."/>
            <person name="Grigoriev I."/>
        </authorList>
    </citation>
    <scope>NUCLEOTIDE SEQUENCE</scope>
    <source>
        <strain evidence="7">CBS 130266</strain>
    </source>
</reference>
<evidence type="ECO:0000256" key="4">
    <source>
        <dbReference type="RuleBase" id="RU367022"/>
    </source>
</evidence>
<evidence type="ECO:0000256" key="1">
    <source>
        <dbReference type="ARBA" id="ARBA00022692"/>
    </source>
</evidence>
<keyword evidence="2 4" id="KW-1133">Transmembrane helix</keyword>
<dbReference type="OrthoDB" id="161814at2759"/>
<evidence type="ECO:0000256" key="6">
    <source>
        <dbReference type="SAM" id="SignalP"/>
    </source>
</evidence>
<proteinExistence type="inferred from homology"/>
<evidence type="ECO:0000256" key="5">
    <source>
        <dbReference type="SAM" id="MobiDB-lite"/>
    </source>
</evidence>
<accession>A0A9P4NJB2</accession>
<evidence type="ECO:0000256" key="3">
    <source>
        <dbReference type="ARBA" id="ARBA00023136"/>
    </source>
</evidence>
<feature type="transmembrane region" description="Helical" evidence="4">
    <location>
        <begin position="237"/>
        <end position="256"/>
    </location>
</feature>
<sequence>MTALVLLFVSFFFSPTSIFKTSTTRSQHYYHFFATLLFLSIFSILNEYAHFRFVGKHRPIVHGDGNGPTTTRQHIFRTVATIGSHSNHGGVEKVGGVDGVHKGAMTMTVNWDTVDFCFLFDSWRISSRGMFAGFCICVAAIVVFHEFLCHWARELDLSLTRSGLPTTATGPRHPRDFTYESKNDHDSAPFNGYGAEQSEKKRSPWTVKLIQHIIRALLYTLQYAMRSLMRTTMTFNGYVICTILASTFVGFLSFNWDASSKVDAGALSGETIFDRDAEQSEQPGPE</sequence>
<keyword evidence="3 4" id="KW-0472">Membrane</keyword>
<dbReference type="PANTHER" id="PTHR12483">
    <property type="entry name" value="SOLUTE CARRIER FAMILY 31 COPPER TRANSPORTERS"/>
    <property type="match status" value="1"/>
</dbReference>
<name>A0A9P4NJB2_9PEZI</name>
<organism evidence="7 8">
    <name type="scientific">Tothia fuscella</name>
    <dbReference type="NCBI Taxonomy" id="1048955"/>
    <lineage>
        <taxon>Eukaryota</taxon>
        <taxon>Fungi</taxon>
        <taxon>Dikarya</taxon>
        <taxon>Ascomycota</taxon>
        <taxon>Pezizomycotina</taxon>
        <taxon>Dothideomycetes</taxon>
        <taxon>Pleosporomycetidae</taxon>
        <taxon>Venturiales</taxon>
        <taxon>Cylindrosympodiaceae</taxon>
        <taxon>Tothia</taxon>
    </lineage>
</organism>
<evidence type="ECO:0000256" key="2">
    <source>
        <dbReference type="ARBA" id="ARBA00022989"/>
    </source>
</evidence>